<dbReference type="AlphaFoldDB" id="A0A1Y2AWG5"/>
<gene>
    <name evidence="2" type="ORF">LY90DRAFT_674474</name>
</gene>
<organism evidence="2 3">
    <name type="scientific">Neocallimastix californiae</name>
    <dbReference type="NCBI Taxonomy" id="1754190"/>
    <lineage>
        <taxon>Eukaryota</taxon>
        <taxon>Fungi</taxon>
        <taxon>Fungi incertae sedis</taxon>
        <taxon>Chytridiomycota</taxon>
        <taxon>Chytridiomycota incertae sedis</taxon>
        <taxon>Neocallimastigomycetes</taxon>
        <taxon>Neocallimastigales</taxon>
        <taxon>Neocallimastigaceae</taxon>
        <taxon>Neocallimastix</taxon>
    </lineage>
</organism>
<dbReference type="Pfam" id="PF06966">
    <property type="entry name" value="DUF1295"/>
    <property type="match status" value="1"/>
</dbReference>
<evidence type="ECO:0000256" key="1">
    <source>
        <dbReference type="SAM" id="Phobius"/>
    </source>
</evidence>
<feature type="transmembrane region" description="Helical" evidence="1">
    <location>
        <begin position="200"/>
        <end position="221"/>
    </location>
</feature>
<proteinExistence type="predicted"/>
<dbReference type="Gene3D" id="1.20.120.1630">
    <property type="match status" value="1"/>
</dbReference>
<feature type="transmembrane region" description="Helical" evidence="1">
    <location>
        <begin position="96"/>
        <end position="119"/>
    </location>
</feature>
<comment type="caution">
    <text evidence="2">The sequence shown here is derived from an EMBL/GenBank/DDBJ whole genome shotgun (WGS) entry which is preliminary data.</text>
</comment>
<dbReference type="Proteomes" id="UP000193920">
    <property type="component" value="Unassembled WGS sequence"/>
</dbReference>
<feature type="transmembrane region" description="Helical" evidence="1">
    <location>
        <begin position="173"/>
        <end position="194"/>
    </location>
</feature>
<dbReference type="GO" id="GO:0016020">
    <property type="term" value="C:membrane"/>
    <property type="evidence" value="ECO:0007669"/>
    <property type="project" value="TreeGrafter"/>
</dbReference>
<evidence type="ECO:0000313" key="3">
    <source>
        <dbReference type="Proteomes" id="UP000193920"/>
    </source>
</evidence>
<evidence type="ECO:0000313" key="2">
    <source>
        <dbReference type="EMBL" id="ORY26931.1"/>
    </source>
</evidence>
<feature type="transmembrane region" description="Helical" evidence="1">
    <location>
        <begin position="54"/>
        <end position="76"/>
    </location>
</feature>
<accession>A0A1Y2AWG5</accession>
<feature type="transmembrane region" description="Helical" evidence="1">
    <location>
        <begin position="131"/>
        <end position="152"/>
    </location>
</feature>
<keyword evidence="1" id="KW-1133">Transmembrane helix</keyword>
<keyword evidence="1" id="KW-0472">Membrane</keyword>
<sequence length="265" mass="30120">MDFLQLLGIITLISHTSSSCGYIQFVYFFSLGYGFSISAIGVALFIIFKKSLTLWTVILCVLLIIYGVRLSGYLLIREIKSASYRIILKNDSKQDVPLYVEIFVWITVSLLYVGMTAPVSFRMLNQTPDDIIVVIGTIIGYIGFVIEFLADYQKTQVKKKDPKMFASEGLYKIVRCPNYFGELIIWAGVLITGVSSFNTRAQWCVALLGFIGINFVMFSGARRIEIRQDRTYGDNPKYKAYKSKTPIILPFIPLYSVKEYKFLIA</sequence>
<dbReference type="EMBL" id="MCOG01000197">
    <property type="protein sequence ID" value="ORY26931.1"/>
    <property type="molecule type" value="Genomic_DNA"/>
</dbReference>
<name>A0A1Y2AWG5_9FUNG</name>
<reference evidence="2 3" key="1">
    <citation type="submission" date="2016-08" db="EMBL/GenBank/DDBJ databases">
        <title>A Parts List for Fungal Cellulosomes Revealed by Comparative Genomics.</title>
        <authorList>
            <consortium name="DOE Joint Genome Institute"/>
            <person name="Haitjema C.H."/>
            <person name="Gilmore S.P."/>
            <person name="Henske J.K."/>
            <person name="Solomon K.V."/>
            <person name="De Groot R."/>
            <person name="Kuo A."/>
            <person name="Mondo S.J."/>
            <person name="Salamov A.A."/>
            <person name="Labutti K."/>
            <person name="Zhao Z."/>
            <person name="Chiniquy J."/>
            <person name="Barry K."/>
            <person name="Brewer H.M."/>
            <person name="Purvine S.O."/>
            <person name="Wright A.T."/>
            <person name="Boxma B."/>
            <person name="Van Alen T."/>
            <person name="Hackstein J.H."/>
            <person name="Baker S.E."/>
            <person name="Grigoriev I.V."/>
            <person name="O'Malley M.A."/>
        </authorList>
    </citation>
    <scope>NUCLEOTIDE SEQUENCE [LARGE SCALE GENOMIC DNA]</scope>
    <source>
        <strain evidence="2 3">G1</strain>
    </source>
</reference>
<dbReference type="InterPro" id="IPR010721">
    <property type="entry name" value="UstE-like"/>
</dbReference>
<dbReference type="PANTHER" id="PTHR32251:SF15">
    <property type="entry name" value="3-OXO-5-ALPHA-STEROID 4-DEHYDROGENASE (DUF1295)"/>
    <property type="match status" value="1"/>
</dbReference>
<keyword evidence="3" id="KW-1185">Reference proteome</keyword>
<feature type="transmembrane region" description="Helical" evidence="1">
    <location>
        <begin position="25"/>
        <end position="48"/>
    </location>
</feature>
<dbReference type="PANTHER" id="PTHR32251">
    <property type="entry name" value="3-OXO-5-ALPHA-STEROID 4-DEHYDROGENASE"/>
    <property type="match status" value="1"/>
</dbReference>
<protein>
    <submittedName>
        <fullName evidence="2">Uncharacterized protein</fullName>
    </submittedName>
</protein>
<dbReference type="PROSITE" id="PS50244">
    <property type="entry name" value="S5A_REDUCTASE"/>
    <property type="match status" value="1"/>
</dbReference>
<keyword evidence="1" id="KW-0812">Transmembrane</keyword>
<dbReference type="OrthoDB" id="201504at2759"/>